<accession>A0AB38UHS6</accession>
<name>A0AB38UHS6_BACT4</name>
<protein>
    <submittedName>
        <fullName evidence="1">Helix-turn-helix domain-containing protein</fullName>
    </submittedName>
</protein>
<gene>
    <name evidence="1" type="ORF">KQP74_07085</name>
</gene>
<dbReference type="EMBL" id="CP083685">
    <property type="protein sequence ID" value="UYU92385.1"/>
    <property type="molecule type" value="Genomic_DNA"/>
</dbReference>
<sequence>MMKQFTELQRYELQAYLQAGIKKDEIAHKLGVHRSSLYRELRRNKWNPSDVYDAAYAQYRYELRKEQRVHSKKFTTYMEARAETMLVQLDYSPVCPIVHRSSCCC</sequence>
<evidence type="ECO:0000313" key="1">
    <source>
        <dbReference type="EMBL" id="UYU92385.1"/>
    </source>
</evidence>
<reference evidence="1" key="1">
    <citation type="submission" date="2021-06" db="EMBL/GenBank/DDBJ databases">
        <title>Interrogation of the integrated mobile genetic elements in gut-associated Bacteroides with a consensus prediction approach.</title>
        <authorList>
            <person name="Campbell D.E."/>
            <person name="Leigh J.R."/>
            <person name="Kim T."/>
            <person name="England W."/>
            <person name="Whitaker R.J."/>
            <person name="Degnan P.H."/>
        </authorList>
    </citation>
    <scope>NUCLEOTIDE SEQUENCE</scope>
    <source>
        <strain evidence="1">VPI-3443</strain>
    </source>
</reference>
<dbReference type="AlphaFoldDB" id="A0AB38UHS6"/>
<organism evidence="1 2">
    <name type="scientific">Bacteroides thetaiotaomicron</name>
    <dbReference type="NCBI Taxonomy" id="818"/>
    <lineage>
        <taxon>Bacteria</taxon>
        <taxon>Pseudomonadati</taxon>
        <taxon>Bacteroidota</taxon>
        <taxon>Bacteroidia</taxon>
        <taxon>Bacteroidales</taxon>
        <taxon>Bacteroidaceae</taxon>
        <taxon>Bacteroides</taxon>
    </lineage>
</organism>
<proteinExistence type="predicted"/>
<dbReference type="Proteomes" id="UP001162960">
    <property type="component" value="Chromosome"/>
</dbReference>
<dbReference type="Gene3D" id="1.10.10.60">
    <property type="entry name" value="Homeodomain-like"/>
    <property type="match status" value="1"/>
</dbReference>
<dbReference type="RefSeq" id="WP_230475093.1">
    <property type="nucleotide sequence ID" value="NZ_CP083685.1"/>
</dbReference>
<evidence type="ECO:0000313" key="2">
    <source>
        <dbReference type="Proteomes" id="UP001162960"/>
    </source>
</evidence>